<dbReference type="Pfam" id="PF00589">
    <property type="entry name" value="Phage_integrase"/>
    <property type="match status" value="1"/>
</dbReference>
<dbReference type="PROSITE" id="PS51898">
    <property type="entry name" value="TYR_RECOMBINASE"/>
    <property type="match status" value="1"/>
</dbReference>
<evidence type="ECO:0000313" key="3">
    <source>
        <dbReference type="EMBL" id="AHM73851.2"/>
    </source>
</evidence>
<feature type="domain" description="Tyr recombinase" evidence="2">
    <location>
        <begin position="169"/>
        <end position="358"/>
    </location>
</feature>
<accession>A0A7U4GFA3</accession>
<dbReference type="Gene3D" id="1.10.443.10">
    <property type="entry name" value="Intergrase catalytic core"/>
    <property type="match status" value="1"/>
</dbReference>
<dbReference type="EMBL" id="CP007448">
    <property type="protein sequence ID" value="AHM73851.2"/>
    <property type="molecule type" value="Genomic_DNA"/>
</dbReference>
<dbReference type="SUPFAM" id="SSF56349">
    <property type="entry name" value="DNA breaking-rejoining enzymes"/>
    <property type="match status" value="1"/>
</dbReference>
<evidence type="ECO:0000256" key="1">
    <source>
        <dbReference type="ARBA" id="ARBA00023172"/>
    </source>
</evidence>
<dbReference type="GO" id="GO:0006310">
    <property type="term" value="P:DNA recombination"/>
    <property type="evidence" value="ECO:0007669"/>
    <property type="project" value="UniProtKB-KW"/>
</dbReference>
<organism evidence="3 4">
    <name type="scientific">Yersinia enterocolitica LC20</name>
    <dbReference type="NCBI Taxonomy" id="1443113"/>
    <lineage>
        <taxon>Bacteria</taxon>
        <taxon>Pseudomonadati</taxon>
        <taxon>Pseudomonadota</taxon>
        <taxon>Gammaproteobacteria</taxon>
        <taxon>Enterobacterales</taxon>
        <taxon>Yersiniaceae</taxon>
        <taxon>Yersinia</taxon>
    </lineage>
</organism>
<evidence type="ECO:0000313" key="4">
    <source>
        <dbReference type="Proteomes" id="UP000230961"/>
    </source>
</evidence>
<gene>
    <name evidence="3" type="ORF">LC20_02598</name>
</gene>
<evidence type="ECO:0000259" key="2">
    <source>
        <dbReference type="PROSITE" id="PS51898"/>
    </source>
</evidence>
<dbReference type="Proteomes" id="UP000230961">
    <property type="component" value="Chromosome"/>
</dbReference>
<name>A0A7U4GFA3_YEREN</name>
<dbReference type="InterPro" id="IPR011010">
    <property type="entry name" value="DNA_brk_join_enz"/>
</dbReference>
<dbReference type="AlphaFoldDB" id="A0A7U4GFA3"/>
<dbReference type="KEGG" id="yel:LC20_02598"/>
<dbReference type="GO" id="GO:0003677">
    <property type="term" value="F:DNA binding"/>
    <property type="evidence" value="ECO:0007669"/>
    <property type="project" value="InterPro"/>
</dbReference>
<dbReference type="GO" id="GO:0015074">
    <property type="term" value="P:DNA integration"/>
    <property type="evidence" value="ECO:0007669"/>
    <property type="project" value="InterPro"/>
</dbReference>
<dbReference type="InterPro" id="IPR002104">
    <property type="entry name" value="Integrase_catalytic"/>
</dbReference>
<dbReference type="InterPro" id="IPR013762">
    <property type="entry name" value="Integrase-like_cat_sf"/>
</dbReference>
<sequence length="362" mass="41941">MNQSDCSGKTLKPWPVLLDHYTQRTSISDRVTEITNDIPSPAIKLSEAWKMYVTDKGQKWRRSVAGENQRFYEVLLHVVGDIPVDSITRKHINQALLVAENLPTRTRRPYSSMSLAECIAYDVPEEDLISSEHVHKHLKIWRSFFRTYLVEHIDLLSSPPTKGVSYETKPNRGGSYSASEMNSLKAYLENLPDQNWRKYYFLALIYTGARRSEIADIRKHHIRQDEETSRWYFFIEGGKTDHAKRQIPIHKNLESGLFGRIAPMSGDDLVFGDLPDYTTITNRWVEIMRELSIPDYTEFGLKRRIHSLRHTFISKALRNINNSTLVKFLVGHSHKKNLGVTDNYNHIPPLVDLLPVVDCQYE</sequence>
<reference evidence="3 4" key="1">
    <citation type="submission" date="2017-11" db="EMBL/GenBank/DDBJ databases">
        <title>The complete genome sequence and comparative genome analysis of Yersinia enterocolitica strain LC20.</title>
        <authorList>
            <person name="Shi G."/>
            <person name="Su M."/>
            <person name="Liang J."/>
            <person name="Gu W."/>
            <person name="Xiao Y."/>
            <person name="Zhang Z."/>
            <person name="Qiu H."/>
            <person name="Duan R."/>
            <person name="Zhang Z."/>
            <person name="Li Y."/>
            <person name="Zhang X."/>
            <person name="Ling Y."/>
            <person name="Song L."/>
            <person name="Chen M."/>
            <person name="Zhao Y."/>
            <person name="Wu J."/>
            <person name="Jing H."/>
            <person name="Xiao J."/>
            <person name="Wang X."/>
        </authorList>
    </citation>
    <scope>NUCLEOTIDE SEQUENCE [LARGE SCALE GENOMIC DNA]</scope>
    <source>
        <strain evidence="3 4">LC20</strain>
    </source>
</reference>
<keyword evidence="1" id="KW-0233">DNA recombination</keyword>
<proteinExistence type="predicted"/>
<protein>
    <recommendedName>
        <fullName evidence="2">Tyr recombinase domain-containing protein</fullName>
    </recommendedName>
</protein>